<dbReference type="EMBL" id="STFF01000001">
    <property type="protein sequence ID" value="THU40846.1"/>
    <property type="molecule type" value="Genomic_DNA"/>
</dbReference>
<organism evidence="7 8">
    <name type="scientific">Niastella caeni</name>
    <dbReference type="NCBI Taxonomy" id="2569763"/>
    <lineage>
        <taxon>Bacteria</taxon>
        <taxon>Pseudomonadati</taxon>
        <taxon>Bacteroidota</taxon>
        <taxon>Chitinophagia</taxon>
        <taxon>Chitinophagales</taxon>
        <taxon>Chitinophagaceae</taxon>
        <taxon>Niastella</taxon>
    </lineage>
</organism>
<dbReference type="GO" id="GO:0003677">
    <property type="term" value="F:DNA binding"/>
    <property type="evidence" value="ECO:0007669"/>
    <property type="project" value="InterPro"/>
</dbReference>
<dbReference type="SUPFAM" id="SSF88659">
    <property type="entry name" value="Sigma3 and sigma4 domains of RNA polymerase sigma factors"/>
    <property type="match status" value="1"/>
</dbReference>
<evidence type="ECO:0000256" key="3">
    <source>
        <dbReference type="ARBA" id="ARBA00023082"/>
    </source>
</evidence>
<proteinExistence type="inferred from homology"/>
<dbReference type="InterPro" id="IPR013325">
    <property type="entry name" value="RNA_pol_sigma_r2"/>
</dbReference>
<dbReference type="Proteomes" id="UP000306918">
    <property type="component" value="Unassembled WGS sequence"/>
</dbReference>
<dbReference type="InterPro" id="IPR007627">
    <property type="entry name" value="RNA_pol_sigma70_r2"/>
</dbReference>
<evidence type="ECO:0000259" key="5">
    <source>
        <dbReference type="Pfam" id="PF04542"/>
    </source>
</evidence>
<evidence type="ECO:0000313" key="7">
    <source>
        <dbReference type="EMBL" id="THU40846.1"/>
    </source>
</evidence>
<dbReference type="InterPro" id="IPR014327">
    <property type="entry name" value="RNA_pol_sigma70_bacteroid"/>
</dbReference>
<dbReference type="Gene3D" id="1.10.10.10">
    <property type="entry name" value="Winged helix-like DNA-binding domain superfamily/Winged helix DNA-binding domain"/>
    <property type="match status" value="1"/>
</dbReference>
<dbReference type="SUPFAM" id="SSF88946">
    <property type="entry name" value="Sigma2 domain of RNA polymerase sigma factors"/>
    <property type="match status" value="1"/>
</dbReference>
<dbReference type="RefSeq" id="WP_136575338.1">
    <property type="nucleotide sequence ID" value="NZ_STFF01000001.1"/>
</dbReference>
<dbReference type="InterPro" id="IPR036388">
    <property type="entry name" value="WH-like_DNA-bd_sf"/>
</dbReference>
<keyword evidence="4" id="KW-0804">Transcription</keyword>
<dbReference type="GO" id="GO:0016987">
    <property type="term" value="F:sigma factor activity"/>
    <property type="evidence" value="ECO:0007669"/>
    <property type="project" value="UniProtKB-KW"/>
</dbReference>
<dbReference type="InterPro" id="IPR039425">
    <property type="entry name" value="RNA_pol_sigma-70-like"/>
</dbReference>
<name>A0A4V4H1L0_9BACT</name>
<dbReference type="OrthoDB" id="656273at2"/>
<dbReference type="Pfam" id="PF08281">
    <property type="entry name" value="Sigma70_r4_2"/>
    <property type="match status" value="1"/>
</dbReference>
<dbReference type="PANTHER" id="PTHR43133">
    <property type="entry name" value="RNA POLYMERASE ECF-TYPE SIGMA FACTO"/>
    <property type="match status" value="1"/>
</dbReference>
<sequence>MKKKFLEKDDWLTAFNQGNSSAFRVIFENYNRLLFTCAIQLVKDKEQAEDIVSEAFTKLWQRHDVFQTEDHIKAFLFVTTRNASLNYLRHIQRKTASQSELSYLQKDKDDQDVITDMIEGELLRKIYPLIETLPHKCKTIFKLIYFEDASTDEVAEKLNITPRNVLNQKSRAIQLLKKKLLVAVFIIFCLQDSIDCKPKVKTPDPKQSVFPNCIEYQAPLFIF</sequence>
<keyword evidence="3" id="KW-0731">Sigma factor</keyword>
<accession>A0A4V4H1L0</accession>
<evidence type="ECO:0000256" key="4">
    <source>
        <dbReference type="ARBA" id="ARBA00023163"/>
    </source>
</evidence>
<dbReference type="NCBIfam" id="TIGR02937">
    <property type="entry name" value="sigma70-ECF"/>
    <property type="match status" value="1"/>
</dbReference>
<comment type="similarity">
    <text evidence="1">Belongs to the sigma-70 factor family. ECF subfamily.</text>
</comment>
<keyword evidence="8" id="KW-1185">Reference proteome</keyword>
<dbReference type="AlphaFoldDB" id="A0A4V4H1L0"/>
<dbReference type="Pfam" id="PF04542">
    <property type="entry name" value="Sigma70_r2"/>
    <property type="match status" value="1"/>
</dbReference>
<evidence type="ECO:0000256" key="2">
    <source>
        <dbReference type="ARBA" id="ARBA00023015"/>
    </source>
</evidence>
<comment type="caution">
    <text evidence="7">The sequence shown here is derived from an EMBL/GenBank/DDBJ whole genome shotgun (WGS) entry which is preliminary data.</text>
</comment>
<dbReference type="Gene3D" id="1.10.1740.10">
    <property type="match status" value="1"/>
</dbReference>
<evidence type="ECO:0000313" key="8">
    <source>
        <dbReference type="Proteomes" id="UP000306918"/>
    </source>
</evidence>
<evidence type="ECO:0000256" key="1">
    <source>
        <dbReference type="ARBA" id="ARBA00010641"/>
    </source>
</evidence>
<dbReference type="InterPro" id="IPR014284">
    <property type="entry name" value="RNA_pol_sigma-70_dom"/>
</dbReference>
<dbReference type="NCBIfam" id="TIGR02985">
    <property type="entry name" value="Sig70_bacteroi1"/>
    <property type="match status" value="1"/>
</dbReference>
<gene>
    <name evidence="7" type="ORF">FAM09_01655</name>
</gene>
<reference evidence="7 8" key="1">
    <citation type="submission" date="2019-04" db="EMBL/GenBank/DDBJ databases">
        <title>Niastella caeni sp. nov., isolated from activated sludge.</title>
        <authorList>
            <person name="Sheng M."/>
        </authorList>
    </citation>
    <scope>NUCLEOTIDE SEQUENCE [LARGE SCALE GENOMIC DNA]</scope>
    <source>
        <strain evidence="7 8">HX-2-15</strain>
    </source>
</reference>
<evidence type="ECO:0000259" key="6">
    <source>
        <dbReference type="Pfam" id="PF08281"/>
    </source>
</evidence>
<feature type="domain" description="RNA polymerase sigma factor 70 region 4 type 2" evidence="6">
    <location>
        <begin position="125"/>
        <end position="174"/>
    </location>
</feature>
<dbReference type="GO" id="GO:0006352">
    <property type="term" value="P:DNA-templated transcription initiation"/>
    <property type="evidence" value="ECO:0007669"/>
    <property type="project" value="InterPro"/>
</dbReference>
<dbReference type="InterPro" id="IPR013249">
    <property type="entry name" value="RNA_pol_sigma70_r4_t2"/>
</dbReference>
<dbReference type="InterPro" id="IPR013324">
    <property type="entry name" value="RNA_pol_sigma_r3/r4-like"/>
</dbReference>
<protein>
    <submittedName>
        <fullName evidence="7">RNA polymerase sigma-70 factor</fullName>
    </submittedName>
</protein>
<feature type="domain" description="RNA polymerase sigma-70 region 2" evidence="5">
    <location>
        <begin position="27"/>
        <end position="93"/>
    </location>
</feature>
<keyword evidence="2" id="KW-0805">Transcription regulation</keyword>
<dbReference type="PANTHER" id="PTHR43133:SF46">
    <property type="entry name" value="RNA POLYMERASE SIGMA-70 FACTOR ECF SUBFAMILY"/>
    <property type="match status" value="1"/>
</dbReference>